<dbReference type="NCBIfam" id="TIGR00152">
    <property type="entry name" value="dephospho-CoA kinase"/>
    <property type="match status" value="1"/>
</dbReference>
<dbReference type="NCBIfam" id="NF002879">
    <property type="entry name" value="PRK03333.1"/>
    <property type="match status" value="1"/>
</dbReference>
<keyword evidence="4" id="KW-0547">Nucleotide-binding</keyword>
<name>A0A6J6ZQC2_9ZZZZ</name>
<evidence type="ECO:0000256" key="1">
    <source>
        <dbReference type="ARBA" id="ARBA00009018"/>
    </source>
</evidence>
<dbReference type="InterPro" id="IPR001977">
    <property type="entry name" value="Depp_CoAkinase"/>
</dbReference>
<dbReference type="EMBL" id="CAFABK010000007">
    <property type="protein sequence ID" value="CAB4822943.1"/>
    <property type="molecule type" value="Genomic_DNA"/>
</dbReference>
<dbReference type="SUPFAM" id="SSF52540">
    <property type="entry name" value="P-loop containing nucleoside triphosphate hydrolases"/>
    <property type="match status" value="1"/>
</dbReference>
<comment type="similarity">
    <text evidence="1">Belongs to the CoaE family.</text>
</comment>
<keyword evidence="7" id="KW-0173">Coenzyme A biosynthesis</keyword>
<dbReference type="PANTHER" id="PTHR10695:SF46">
    <property type="entry name" value="BIFUNCTIONAL COENZYME A SYNTHASE-RELATED"/>
    <property type="match status" value="1"/>
</dbReference>
<dbReference type="Pfam" id="PF01121">
    <property type="entry name" value="CoaE"/>
    <property type="match status" value="1"/>
</dbReference>
<keyword evidence="3" id="KW-0808">Transferase</keyword>
<evidence type="ECO:0000313" key="8">
    <source>
        <dbReference type="EMBL" id="CAB4822943.1"/>
    </source>
</evidence>
<dbReference type="FunFam" id="3.40.50.300:FF:000991">
    <property type="entry name" value="Dephospho-CoA kinase"/>
    <property type="match status" value="1"/>
</dbReference>
<evidence type="ECO:0000256" key="7">
    <source>
        <dbReference type="ARBA" id="ARBA00022993"/>
    </source>
</evidence>
<dbReference type="CDD" id="cd02022">
    <property type="entry name" value="DPCK"/>
    <property type="match status" value="1"/>
</dbReference>
<evidence type="ECO:0000256" key="3">
    <source>
        <dbReference type="ARBA" id="ARBA00022679"/>
    </source>
</evidence>
<gene>
    <name evidence="8" type="ORF">UFOPK3204_00272</name>
</gene>
<keyword evidence="5" id="KW-0418">Kinase</keyword>
<protein>
    <submittedName>
        <fullName evidence="8">Unannotated protein</fullName>
    </submittedName>
</protein>
<dbReference type="GO" id="GO:0015937">
    <property type="term" value="P:coenzyme A biosynthetic process"/>
    <property type="evidence" value="ECO:0007669"/>
    <property type="project" value="UniProtKB-KW"/>
</dbReference>
<evidence type="ECO:0000256" key="4">
    <source>
        <dbReference type="ARBA" id="ARBA00022741"/>
    </source>
</evidence>
<keyword evidence="6" id="KW-0067">ATP-binding</keyword>
<organism evidence="8">
    <name type="scientific">freshwater metagenome</name>
    <dbReference type="NCBI Taxonomy" id="449393"/>
    <lineage>
        <taxon>unclassified sequences</taxon>
        <taxon>metagenomes</taxon>
        <taxon>ecological metagenomes</taxon>
    </lineage>
</organism>
<sequence length="196" mass="20966">MKRIGLTGGIGSGKSSVASLLLEHGAIVIDADAIARELVEPGQPALDALVAEFGPGVLTPVGTLSRGELAKLAFSDPEATKRLNAIMHPLIGEESARRIQAVPESAVVVYDMPLLVETNQRDLVDLVVVVDVPEQLQIERAVSLRGLDQGDVERRMQAQVSRDERLAIADYVIDNSGSLDELKASVAGLWADLKLR</sequence>
<evidence type="ECO:0000256" key="6">
    <source>
        <dbReference type="ARBA" id="ARBA00022840"/>
    </source>
</evidence>
<dbReference type="GO" id="GO:0005524">
    <property type="term" value="F:ATP binding"/>
    <property type="evidence" value="ECO:0007669"/>
    <property type="project" value="UniProtKB-KW"/>
</dbReference>
<keyword evidence="2" id="KW-0963">Cytoplasm</keyword>
<dbReference type="InterPro" id="IPR027417">
    <property type="entry name" value="P-loop_NTPase"/>
</dbReference>
<dbReference type="PANTHER" id="PTHR10695">
    <property type="entry name" value="DEPHOSPHO-COA KINASE-RELATED"/>
    <property type="match status" value="1"/>
</dbReference>
<dbReference type="HAMAP" id="MF_00376">
    <property type="entry name" value="Dephospho_CoA_kinase"/>
    <property type="match status" value="1"/>
</dbReference>
<dbReference type="GO" id="GO:0004140">
    <property type="term" value="F:dephospho-CoA kinase activity"/>
    <property type="evidence" value="ECO:0007669"/>
    <property type="project" value="InterPro"/>
</dbReference>
<proteinExistence type="inferred from homology"/>
<dbReference type="Gene3D" id="3.40.50.300">
    <property type="entry name" value="P-loop containing nucleotide triphosphate hydrolases"/>
    <property type="match status" value="1"/>
</dbReference>
<evidence type="ECO:0000256" key="2">
    <source>
        <dbReference type="ARBA" id="ARBA00022490"/>
    </source>
</evidence>
<reference evidence="8" key="1">
    <citation type="submission" date="2020-05" db="EMBL/GenBank/DDBJ databases">
        <authorList>
            <person name="Chiriac C."/>
            <person name="Salcher M."/>
            <person name="Ghai R."/>
            <person name="Kavagutti S V."/>
        </authorList>
    </citation>
    <scope>NUCLEOTIDE SEQUENCE</scope>
</reference>
<accession>A0A6J6ZQC2</accession>
<dbReference type="PROSITE" id="PS51219">
    <property type="entry name" value="DPCK"/>
    <property type="match status" value="1"/>
</dbReference>
<dbReference type="AlphaFoldDB" id="A0A6J6ZQC2"/>
<evidence type="ECO:0000256" key="5">
    <source>
        <dbReference type="ARBA" id="ARBA00022777"/>
    </source>
</evidence>